<keyword evidence="1" id="KW-0812">Transmembrane</keyword>
<dbReference type="EMBL" id="LAZR01026472">
    <property type="protein sequence ID" value="KKL68621.1"/>
    <property type="molecule type" value="Genomic_DNA"/>
</dbReference>
<protein>
    <submittedName>
        <fullName evidence="2">Uncharacterized protein</fullName>
    </submittedName>
</protein>
<accession>A0A0F9EQS1</accession>
<name>A0A0F9EQS1_9ZZZZ</name>
<dbReference type="AlphaFoldDB" id="A0A0F9EQS1"/>
<keyword evidence="1" id="KW-0472">Membrane</keyword>
<feature type="transmembrane region" description="Helical" evidence="1">
    <location>
        <begin position="66"/>
        <end position="88"/>
    </location>
</feature>
<keyword evidence="1" id="KW-1133">Transmembrane helix</keyword>
<sequence length="132" mass="15654">MDNTNVFVIMFMYVLLMSPAWLEAFVIDPLFWRKLKDDKPISTYIRGFHMISAAVLVEGLQYGHWYYGAMVTFFFHVLFFAFLVNLKLKRPIDYLGLGKYDMYIKKIPLWIRLTVSVILLGLSVYLLETFKY</sequence>
<feature type="transmembrane region" description="Helical" evidence="1">
    <location>
        <begin position="109"/>
        <end position="127"/>
    </location>
</feature>
<evidence type="ECO:0000256" key="1">
    <source>
        <dbReference type="SAM" id="Phobius"/>
    </source>
</evidence>
<reference evidence="2" key="1">
    <citation type="journal article" date="2015" name="Nature">
        <title>Complex archaea that bridge the gap between prokaryotes and eukaryotes.</title>
        <authorList>
            <person name="Spang A."/>
            <person name="Saw J.H."/>
            <person name="Jorgensen S.L."/>
            <person name="Zaremba-Niedzwiedzka K."/>
            <person name="Martijn J."/>
            <person name="Lind A.E."/>
            <person name="van Eijk R."/>
            <person name="Schleper C."/>
            <person name="Guy L."/>
            <person name="Ettema T.J."/>
        </authorList>
    </citation>
    <scope>NUCLEOTIDE SEQUENCE</scope>
</reference>
<feature type="transmembrane region" description="Helical" evidence="1">
    <location>
        <begin position="6"/>
        <end position="31"/>
    </location>
</feature>
<gene>
    <name evidence="2" type="ORF">LCGC14_2123120</name>
</gene>
<evidence type="ECO:0000313" key="2">
    <source>
        <dbReference type="EMBL" id="KKL68621.1"/>
    </source>
</evidence>
<comment type="caution">
    <text evidence="2">The sequence shown here is derived from an EMBL/GenBank/DDBJ whole genome shotgun (WGS) entry which is preliminary data.</text>
</comment>
<organism evidence="2">
    <name type="scientific">marine sediment metagenome</name>
    <dbReference type="NCBI Taxonomy" id="412755"/>
    <lineage>
        <taxon>unclassified sequences</taxon>
        <taxon>metagenomes</taxon>
        <taxon>ecological metagenomes</taxon>
    </lineage>
</organism>
<proteinExistence type="predicted"/>